<feature type="transmembrane region" description="Helical" evidence="1">
    <location>
        <begin position="71"/>
        <end position="94"/>
    </location>
</feature>
<feature type="transmembrane region" description="Helical" evidence="1">
    <location>
        <begin position="167"/>
        <end position="185"/>
    </location>
</feature>
<keyword evidence="1" id="KW-0472">Membrane</keyword>
<evidence type="ECO:0000313" key="3">
    <source>
        <dbReference type="Proteomes" id="UP001321492"/>
    </source>
</evidence>
<gene>
    <name evidence="2" type="ORF">QNA08_09265</name>
</gene>
<name>A0ABT7AGC1_9HYPH</name>
<accession>A0ABT7AGC1</accession>
<reference evidence="2 3" key="1">
    <citation type="submission" date="2023-05" db="EMBL/GenBank/DDBJ databases">
        <title>Chelatococcus sp. nov., a moderately thermophilic bacterium isolated from hot spring microbial mat.</title>
        <authorList>
            <person name="Hu C.-J."/>
            <person name="Li W.-J."/>
        </authorList>
    </citation>
    <scope>NUCLEOTIDE SEQUENCE [LARGE SCALE GENOMIC DNA]</scope>
    <source>
        <strain evidence="2 3">SYSU G07232</strain>
    </source>
</reference>
<feature type="transmembrane region" description="Helical" evidence="1">
    <location>
        <begin position="206"/>
        <end position="225"/>
    </location>
</feature>
<evidence type="ECO:0008006" key="4">
    <source>
        <dbReference type="Google" id="ProtNLM"/>
    </source>
</evidence>
<sequence>MPARIVLSPLAWIGRQGTKALAASIVLGLALPQLASLARPLIGPCVFVFLALAFLRVDLSATRAVLARPGRLALASLWILAALPLAISLVVAAIGRQDLDPGLTLGLALMAAAPPILSAPAVAALLGFEATFLVAVVVVAMVATPLTAPIVASLVAGGTVPLEPVALALRLGALLAGSSLIAFAIRRVVGYAAVLRGRTVIDGLNVVFFFVFAVGAMDGVAAKALGAPAELLRDLAIVFTVSAAGILVTLPTLRGFGADQAFVLGFASGHRNMGLLVAALGGALPEGAWIFFAVAQFPIYLMPLFLGPLARRLLPPPTLDEALPPAR</sequence>
<dbReference type="InterPro" id="IPR038770">
    <property type="entry name" value="Na+/solute_symporter_sf"/>
</dbReference>
<keyword evidence="3" id="KW-1185">Reference proteome</keyword>
<dbReference type="RefSeq" id="WP_283740418.1">
    <property type="nucleotide sequence ID" value="NZ_JASJEV010000005.1"/>
</dbReference>
<proteinExistence type="predicted"/>
<protein>
    <recommendedName>
        <fullName evidence="4">Na+-dependent transporter</fullName>
    </recommendedName>
</protein>
<keyword evidence="1" id="KW-1133">Transmembrane helix</keyword>
<dbReference type="Proteomes" id="UP001321492">
    <property type="component" value="Unassembled WGS sequence"/>
</dbReference>
<comment type="caution">
    <text evidence="2">The sequence shown here is derived from an EMBL/GenBank/DDBJ whole genome shotgun (WGS) entry which is preliminary data.</text>
</comment>
<evidence type="ECO:0000313" key="2">
    <source>
        <dbReference type="EMBL" id="MDJ1158421.1"/>
    </source>
</evidence>
<organism evidence="2 3">
    <name type="scientific">Chelatococcus albus</name>
    <dbReference type="NCBI Taxonomy" id="3047466"/>
    <lineage>
        <taxon>Bacteria</taxon>
        <taxon>Pseudomonadati</taxon>
        <taxon>Pseudomonadota</taxon>
        <taxon>Alphaproteobacteria</taxon>
        <taxon>Hyphomicrobiales</taxon>
        <taxon>Chelatococcaceae</taxon>
        <taxon>Chelatococcus</taxon>
    </lineage>
</organism>
<dbReference type="Gene3D" id="1.20.1530.20">
    <property type="match status" value="1"/>
</dbReference>
<feature type="transmembrane region" description="Helical" evidence="1">
    <location>
        <begin position="41"/>
        <end position="59"/>
    </location>
</feature>
<feature type="transmembrane region" description="Helical" evidence="1">
    <location>
        <begin position="231"/>
        <end position="250"/>
    </location>
</feature>
<keyword evidence="1" id="KW-0812">Transmembrane</keyword>
<feature type="transmembrane region" description="Helical" evidence="1">
    <location>
        <begin position="106"/>
        <end position="126"/>
    </location>
</feature>
<evidence type="ECO:0000256" key="1">
    <source>
        <dbReference type="SAM" id="Phobius"/>
    </source>
</evidence>
<feature type="transmembrane region" description="Helical" evidence="1">
    <location>
        <begin position="262"/>
        <end position="281"/>
    </location>
</feature>
<dbReference type="EMBL" id="JASJEV010000005">
    <property type="protein sequence ID" value="MDJ1158421.1"/>
    <property type="molecule type" value="Genomic_DNA"/>
</dbReference>
<feature type="transmembrane region" description="Helical" evidence="1">
    <location>
        <begin position="133"/>
        <end position="155"/>
    </location>
</feature>
<feature type="transmembrane region" description="Helical" evidence="1">
    <location>
        <begin position="287"/>
        <end position="306"/>
    </location>
</feature>